<sequence length="594" mass="69984">MKAIMVMFDSLNRNMLPNYGCDWLHAPNFKRLQEKTVTFDNCYAGSLPCMPARRELHTGRYNFLHRSWGPIEPFDDSMPELLKNNNVHSHLVTDHQHYWEDGGGTYHTRYSTFELIRGQEGDPWKGHVNESVNIETEVDHTRNPIMKQLFEQDQINREYYKEENAHPQSLTFKNGLEFIEKNHNENDWFLQLETFDPHEPFVSYEEYKDLYPHDYEGKHFDWPPYYFVQESEEVVEHGKMEYAALLSMCDRNLGKVLDMMDKYNMWEDTMLIVNTDHGYLLGEHGWWAKTVMPVYNEIANIPLFVWDPREKARNTRREALVQTIDLAPTLLEFFNVDIPETMQGKPLRGVIKEGEKIREAALFGHHGLHVNITDGDYVFMKGPATPENGPLYEYTLMPTHMRNMFSPSELHNMELTEPFDFMKNVTPLKIKAGKGLINPYQYGSKLYNLIEDPKQENEMQDMEVELRLTKALVKLMKENDAPMEQYERLGLDSAKELTIEDIKAYREREERSGELEELAEFDMKRSVRNQIIGLMNMTPSEERDQTLQALVSFLRQQNKTTILESDLYEFKQQHLQHMDDSMFDYFMGLVGRTN</sequence>
<gene>
    <name evidence="1" type="ORF">SH601_05290</name>
</gene>
<accession>A0ACC6M3D8</accession>
<comment type="caution">
    <text evidence="1">The sequence shown here is derived from an EMBL/GenBank/DDBJ whole genome shotgun (WGS) entry which is preliminary data.</text>
</comment>
<dbReference type="Proteomes" id="UP001277972">
    <property type="component" value="Unassembled WGS sequence"/>
</dbReference>
<evidence type="ECO:0000313" key="2">
    <source>
        <dbReference type="Proteomes" id="UP001277972"/>
    </source>
</evidence>
<protein>
    <submittedName>
        <fullName evidence="1">Sulfatase</fullName>
    </submittedName>
</protein>
<reference evidence="1" key="1">
    <citation type="submission" date="2023-11" db="EMBL/GenBank/DDBJ databases">
        <title>Gracilibacillus pellucida a moderately halophilic bacterium isolated from saline soil in Xinjiang province.</title>
        <authorList>
            <person name="Zhang Z."/>
            <person name="Tan F."/>
            <person name="Wang Y."/>
            <person name="Xia M."/>
        </authorList>
    </citation>
    <scope>NUCLEOTIDE SEQUENCE</scope>
    <source>
        <strain evidence="1">S3-1-1</strain>
    </source>
</reference>
<organism evidence="1 2">
    <name type="scientific">Gracilibacillus pellucidus</name>
    <dbReference type="NCBI Taxonomy" id="3095368"/>
    <lineage>
        <taxon>Bacteria</taxon>
        <taxon>Bacillati</taxon>
        <taxon>Bacillota</taxon>
        <taxon>Bacilli</taxon>
        <taxon>Bacillales</taxon>
        <taxon>Bacillaceae</taxon>
        <taxon>Gracilibacillus</taxon>
    </lineage>
</organism>
<dbReference type="EMBL" id="JAWZSR010000002">
    <property type="protein sequence ID" value="MDX8045398.1"/>
    <property type="molecule type" value="Genomic_DNA"/>
</dbReference>
<evidence type="ECO:0000313" key="1">
    <source>
        <dbReference type="EMBL" id="MDX8045398.1"/>
    </source>
</evidence>
<name>A0ACC6M3D8_9BACI</name>
<proteinExistence type="predicted"/>
<keyword evidence="2" id="KW-1185">Reference proteome</keyword>